<gene>
    <name evidence="1" type="ORF">RF11_11447</name>
</gene>
<reference evidence="1 2" key="1">
    <citation type="journal article" date="2014" name="Genome Biol. Evol.">
        <title>The genome of the myxosporean Thelohanellus kitauei shows adaptations to nutrient acquisition within its fish host.</title>
        <authorList>
            <person name="Yang Y."/>
            <person name="Xiong J."/>
            <person name="Zhou Z."/>
            <person name="Huo F."/>
            <person name="Miao W."/>
            <person name="Ran C."/>
            <person name="Liu Y."/>
            <person name="Zhang J."/>
            <person name="Feng J."/>
            <person name="Wang M."/>
            <person name="Wang M."/>
            <person name="Wang L."/>
            <person name="Yao B."/>
        </authorList>
    </citation>
    <scope>NUCLEOTIDE SEQUENCE [LARGE SCALE GENOMIC DNA]</scope>
    <source>
        <strain evidence="1">Wuqing</strain>
    </source>
</reference>
<dbReference type="AlphaFoldDB" id="A0A0C2J155"/>
<keyword evidence="2" id="KW-1185">Reference proteome</keyword>
<organism evidence="1 2">
    <name type="scientific">Thelohanellus kitauei</name>
    <name type="common">Myxosporean</name>
    <dbReference type="NCBI Taxonomy" id="669202"/>
    <lineage>
        <taxon>Eukaryota</taxon>
        <taxon>Metazoa</taxon>
        <taxon>Cnidaria</taxon>
        <taxon>Myxozoa</taxon>
        <taxon>Myxosporea</taxon>
        <taxon>Bivalvulida</taxon>
        <taxon>Platysporina</taxon>
        <taxon>Myxobolidae</taxon>
        <taxon>Thelohanellus</taxon>
    </lineage>
</organism>
<proteinExistence type="predicted"/>
<evidence type="ECO:0000313" key="2">
    <source>
        <dbReference type="Proteomes" id="UP000031668"/>
    </source>
</evidence>
<sequence length="108" mass="12405">MNFSSIETTGFSAIRFIQAWKDVVVKRITSADDKIDQVHLIEILVQYSMLFLRKYRTEKALSGIVTVDNYFMKTPTERTHGFFVEAKQVFFVGQTGVVLVSGIFYPKD</sequence>
<dbReference type="EMBL" id="JWZT01004869">
    <property type="protein sequence ID" value="KII62842.1"/>
    <property type="molecule type" value="Genomic_DNA"/>
</dbReference>
<evidence type="ECO:0000313" key="1">
    <source>
        <dbReference type="EMBL" id="KII62842.1"/>
    </source>
</evidence>
<dbReference type="Proteomes" id="UP000031668">
    <property type="component" value="Unassembled WGS sequence"/>
</dbReference>
<protein>
    <submittedName>
        <fullName evidence="1">Uncharacterized protein</fullName>
    </submittedName>
</protein>
<comment type="caution">
    <text evidence="1">The sequence shown here is derived from an EMBL/GenBank/DDBJ whole genome shotgun (WGS) entry which is preliminary data.</text>
</comment>
<accession>A0A0C2J155</accession>
<name>A0A0C2J155_THEKT</name>